<dbReference type="Gene3D" id="3.40.50.720">
    <property type="entry name" value="NAD(P)-binding Rossmann-like Domain"/>
    <property type="match status" value="1"/>
</dbReference>
<dbReference type="PANTHER" id="PTHR43267:SF1">
    <property type="entry name" value="TRNA THREONYLCARBAMOYLADENOSINE DEHYDRATASE"/>
    <property type="match status" value="1"/>
</dbReference>
<evidence type="ECO:0000259" key="1">
    <source>
        <dbReference type="Pfam" id="PF00899"/>
    </source>
</evidence>
<dbReference type="InterPro" id="IPR045886">
    <property type="entry name" value="ThiF/MoeB/HesA"/>
</dbReference>
<keyword evidence="4" id="KW-1185">Reference proteome</keyword>
<dbReference type="EMBL" id="BAAFRS010000316">
    <property type="protein sequence ID" value="GAB1226986.1"/>
    <property type="molecule type" value="Genomic_DNA"/>
</dbReference>
<dbReference type="CDD" id="cd00755">
    <property type="entry name" value="YgdL_like"/>
    <property type="match status" value="1"/>
</dbReference>
<dbReference type="EMBL" id="BAAFRS010000298">
    <property type="protein sequence ID" value="GAB1226582.1"/>
    <property type="molecule type" value="Genomic_DNA"/>
</dbReference>
<comment type="caution">
    <text evidence="3">The sequence shown here is derived from an EMBL/GenBank/DDBJ whole genome shotgun (WGS) entry which is preliminary data.</text>
</comment>
<reference evidence="3" key="2">
    <citation type="submission" date="2024-08" db="EMBL/GenBank/DDBJ databases">
        <title>Draft genome assembly of Entamoeba nuttalli using a combination of long-read and short-read sequencing data.</title>
        <authorList>
            <person name="Tanaka M."/>
            <person name="Tachibana H."/>
        </authorList>
    </citation>
    <scope>NUCLEOTIDE SEQUENCE</scope>
    <source>
        <strain evidence="3">P19-061405</strain>
    </source>
</reference>
<evidence type="ECO:0000313" key="2">
    <source>
        <dbReference type="EMBL" id="GAB1226582.1"/>
    </source>
</evidence>
<name>A0ABQ0DVU8_9EUKA</name>
<sequence>MNGICTMLSQEQRDSLKSKHILIVGLGGVGSYTAEILARCGIGHLTIVDADTISVSNINRQLPAIPSTVGQSKVGIVKQRLERINPEIEVKTVVEFLENERIHELVSAGFDYVVDAIDSVSPKVFLIKNVMEAKIPLVSSMGAGGRFDPTKIQIADISLSHKDNLTRLVRYRLHKHGIRSGFNCVFSSEEPDRAALMFHQERFKKSSFGTLSYITSMFGIKCAESVIRDLIGHPVVNVEMERPWEENNPQK</sequence>
<dbReference type="InterPro" id="IPR000594">
    <property type="entry name" value="ThiF_NAD_FAD-bd"/>
</dbReference>
<feature type="domain" description="THIF-type NAD/FAD binding fold" evidence="1">
    <location>
        <begin position="9"/>
        <end position="235"/>
    </location>
</feature>
<organism evidence="3 4">
    <name type="scientific">Entamoeba nuttalli</name>
    <dbReference type="NCBI Taxonomy" id="412467"/>
    <lineage>
        <taxon>Eukaryota</taxon>
        <taxon>Amoebozoa</taxon>
        <taxon>Evosea</taxon>
        <taxon>Archamoebae</taxon>
        <taxon>Mastigamoebida</taxon>
        <taxon>Entamoebidae</taxon>
        <taxon>Entamoeba</taxon>
    </lineage>
</organism>
<reference evidence="3 4" key="1">
    <citation type="journal article" date="2019" name="PLoS Negl. Trop. Dis.">
        <title>Whole genome sequencing of Entamoeba nuttalli reveals mammalian host-related molecular signatures and a novel octapeptide-repeat surface protein.</title>
        <authorList>
            <person name="Tanaka M."/>
            <person name="Makiuchi T."/>
            <person name="Komiyama T."/>
            <person name="Shiina T."/>
            <person name="Osaki K."/>
            <person name="Tachibana H."/>
        </authorList>
    </citation>
    <scope>NUCLEOTIDE SEQUENCE [LARGE SCALE GENOMIC DNA]</scope>
    <source>
        <strain evidence="3 4">P19-061405</strain>
    </source>
</reference>
<dbReference type="SUPFAM" id="SSF69572">
    <property type="entry name" value="Activating enzymes of the ubiquitin-like proteins"/>
    <property type="match status" value="1"/>
</dbReference>
<dbReference type="InterPro" id="IPR035985">
    <property type="entry name" value="Ubiquitin-activating_enz"/>
</dbReference>
<gene>
    <name evidence="2" type="ORF">ENUP19_0298G0037</name>
    <name evidence="3" type="ORF">ENUP19_0316G0006</name>
</gene>
<protein>
    <recommendedName>
        <fullName evidence="1">THIF-type NAD/FAD binding fold domain-containing protein</fullName>
    </recommendedName>
</protein>
<evidence type="ECO:0000313" key="3">
    <source>
        <dbReference type="EMBL" id="GAB1226986.1"/>
    </source>
</evidence>
<dbReference type="Proteomes" id="UP001628156">
    <property type="component" value="Unassembled WGS sequence"/>
</dbReference>
<dbReference type="Pfam" id="PF00899">
    <property type="entry name" value="ThiF"/>
    <property type="match status" value="1"/>
</dbReference>
<accession>A0ABQ0DVU8</accession>
<dbReference type="PANTHER" id="PTHR43267">
    <property type="entry name" value="TRNA THREONYLCARBAMOYLADENOSINE DEHYDRATASE"/>
    <property type="match status" value="1"/>
</dbReference>
<proteinExistence type="predicted"/>
<evidence type="ECO:0000313" key="4">
    <source>
        <dbReference type="Proteomes" id="UP001628156"/>
    </source>
</evidence>